<accession>A0A7C3QVV8</accession>
<keyword evidence="2" id="KW-1133">Transmembrane helix</keyword>
<name>A0A7C3QVV8_9BACT</name>
<reference evidence="3" key="1">
    <citation type="journal article" date="2020" name="mSystems">
        <title>Genome- and Community-Level Interaction Insights into Carbon Utilization and Element Cycling Functions of Hydrothermarchaeota in Hydrothermal Sediment.</title>
        <authorList>
            <person name="Zhou Z."/>
            <person name="Liu Y."/>
            <person name="Xu W."/>
            <person name="Pan J."/>
            <person name="Luo Z.H."/>
            <person name="Li M."/>
        </authorList>
    </citation>
    <scope>NUCLEOTIDE SEQUENCE [LARGE SCALE GENOMIC DNA]</scope>
    <source>
        <strain evidence="3">SpSt-902</strain>
    </source>
</reference>
<keyword evidence="2" id="KW-0472">Membrane</keyword>
<sequence>MSPAPAGKNSLISRWPLILVLFILAIFFVYVGHQKNLSTGLQGTPSTVAPGTPKPPVAAGQQASIPDNSGLGQAYPSQGHDHWDISRLEGFHYNSNPPTSGPHMEQFIDTYTPSSPLPPYIQVHLLEHGNVLIQYNCTCPDTVKSLEKLAASFDTYSPSLGLEEGKGVIVAPNPAIPHRIVLTAWTRLLPMDSLDEKVAGKFISTWLGNIQNTRQ</sequence>
<comment type="caution">
    <text evidence="3">The sequence shown here is derived from an EMBL/GenBank/DDBJ whole genome shotgun (WGS) entry which is preliminary data.</text>
</comment>
<feature type="region of interest" description="Disordered" evidence="1">
    <location>
        <begin position="44"/>
        <end position="73"/>
    </location>
</feature>
<evidence type="ECO:0000313" key="3">
    <source>
        <dbReference type="EMBL" id="HFT94332.1"/>
    </source>
</evidence>
<proteinExistence type="predicted"/>
<keyword evidence="2" id="KW-0812">Transmembrane</keyword>
<dbReference type="AlphaFoldDB" id="A0A7C3QVV8"/>
<evidence type="ECO:0000256" key="2">
    <source>
        <dbReference type="SAM" id="Phobius"/>
    </source>
</evidence>
<feature type="transmembrane region" description="Helical" evidence="2">
    <location>
        <begin position="12"/>
        <end position="31"/>
    </location>
</feature>
<gene>
    <name evidence="3" type="ORF">ENX03_10515</name>
</gene>
<protein>
    <submittedName>
        <fullName evidence="3">DUF3105 domain-containing protein</fullName>
    </submittedName>
</protein>
<dbReference type="EMBL" id="DTMM01000226">
    <property type="protein sequence ID" value="HFT94332.1"/>
    <property type="molecule type" value="Genomic_DNA"/>
</dbReference>
<feature type="compositionally biased region" description="Polar residues" evidence="1">
    <location>
        <begin position="61"/>
        <end position="71"/>
    </location>
</feature>
<organism evidence="3">
    <name type="scientific">Leptospirillum ferriphilum</name>
    <dbReference type="NCBI Taxonomy" id="178606"/>
    <lineage>
        <taxon>Bacteria</taxon>
        <taxon>Pseudomonadati</taxon>
        <taxon>Nitrospirota</taxon>
        <taxon>Nitrospiria</taxon>
        <taxon>Nitrospirales</taxon>
        <taxon>Nitrospiraceae</taxon>
        <taxon>Leptospirillum</taxon>
    </lineage>
</organism>
<evidence type="ECO:0000256" key="1">
    <source>
        <dbReference type="SAM" id="MobiDB-lite"/>
    </source>
</evidence>
<dbReference type="InterPro" id="IPR021454">
    <property type="entry name" value="DUF3105"/>
</dbReference>
<dbReference type="Pfam" id="PF11303">
    <property type="entry name" value="DUF3105"/>
    <property type="match status" value="1"/>
</dbReference>